<sequence length="63" mass="7323">MTKGFDIDNIDIEIPKQDLIRLVKKYKKLKKYQKSNLHAIEKLSGKNTVIDRLIGESENFDMG</sequence>
<keyword evidence="2" id="KW-1185">Reference proteome</keyword>
<dbReference type="RefSeq" id="YP_009810836.1">
    <property type="nucleotide sequence ID" value="NC_048049.1"/>
</dbReference>
<dbReference type="KEGG" id="vg:55001858"/>
<accession>A0A385EHH4</accession>
<reference evidence="2" key="1">
    <citation type="submission" date="2018-05" db="EMBL/GenBank/DDBJ databases">
        <authorList>
            <person name="You S."/>
        </authorList>
    </citation>
    <scope>NUCLEOTIDE SEQUENCE [LARGE SCALE GENOMIC DNA]</scope>
</reference>
<organism evidence="1 2">
    <name type="scientific">Synechococcus phage S-T4</name>
    <dbReference type="NCBI Taxonomy" id="2268578"/>
    <lineage>
        <taxon>Viruses</taxon>
        <taxon>Duplodnaviria</taxon>
        <taxon>Heunggongvirae</taxon>
        <taxon>Uroviricota</taxon>
        <taxon>Caudoviricetes</taxon>
        <taxon>Pantevenvirales</taxon>
        <taxon>Kyanoviridae</taxon>
        <taxon>Tamkungvirus</taxon>
        <taxon>Tamkungvirus ST4</taxon>
    </lineage>
</organism>
<dbReference type="EMBL" id="MH412654">
    <property type="protein sequence ID" value="AXQ70477.1"/>
    <property type="molecule type" value="Genomic_DNA"/>
</dbReference>
<dbReference type="Proteomes" id="UP000257648">
    <property type="component" value="Segment"/>
</dbReference>
<dbReference type="GeneID" id="55001858"/>
<name>A0A385EHH4_9CAUD</name>
<proteinExistence type="predicted"/>
<protein>
    <submittedName>
        <fullName evidence="1">Uncharacterized protein</fullName>
    </submittedName>
</protein>
<evidence type="ECO:0000313" key="2">
    <source>
        <dbReference type="Proteomes" id="UP000257648"/>
    </source>
</evidence>
<evidence type="ECO:0000313" key="1">
    <source>
        <dbReference type="EMBL" id="AXQ70477.1"/>
    </source>
</evidence>